<dbReference type="PROSITE" id="PS51468">
    <property type="entry name" value="VIT"/>
    <property type="match status" value="1"/>
</dbReference>
<dbReference type="InterPro" id="IPR050934">
    <property type="entry name" value="ITIH"/>
</dbReference>
<dbReference type="AlphaFoldDB" id="A0A0E3SBX5"/>
<dbReference type="InterPro" id="IPR036465">
    <property type="entry name" value="vWFA_dom_sf"/>
</dbReference>
<dbReference type="RefSeq" id="WP_048141023.1">
    <property type="nucleotide sequence ID" value="NZ_CP009516.1"/>
</dbReference>
<dbReference type="Proteomes" id="UP000033101">
    <property type="component" value="Chromosome"/>
</dbReference>
<accession>A0A0E3SBX5</accession>
<dbReference type="OrthoDB" id="33260at2157"/>
<dbReference type="InterPro" id="IPR013694">
    <property type="entry name" value="VIT"/>
</dbReference>
<evidence type="ECO:0000256" key="1">
    <source>
        <dbReference type="ARBA" id="ARBA00022729"/>
    </source>
</evidence>
<dbReference type="InterPro" id="IPR002035">
    <property type="entry name" value="VWF_A"/>
</dbReference>
<dbReference type="PROSITE" id="PS50234">
    <property type="entry name" value="VWFA"/>
    <property type="match status" value="1"/>
</dbReference>
<dbReference type="Pfam" id="PF18204">
    <property type="entry name" value="PGF-CTERM"/>
    <property type="match status" value="1"/>
</dbReference>
<protein>
    <recommendedName>
        <fullName evidence="6">VWA domain-containing protein</fullName>
    </recommendedName>
</protein>
<keyword evidence="1" id="KW-0732">Signal</keyword>
<dbReference type="InterPro" id="IPR026371">
    <property type="entry name" value="PGF_CTERM"/>
</dbReference>
<dbReference type="SMART" id="SM00327">
    <property type="entry name" value="VWA"/>
    <property type="match status" value="1"/>
</dbReference>
<keyword evidence="5" id="KW-1185">Reference proteome</keyword>
<evidence type="ECO:0000313" key="4">
    <source>
        <dbReference type="EMBL" id="AKB79399.1"/>
    </source>
</evidence>
<dbReference type="PANTHER" id="PTHR10338:SF108">
    <property type="entry name" value="INTER-ALPHA-TRYPSIN INHIBITOR HEAVY CHAIN H4-LIKE PROTEIN"/>
    <property type="match status" value="1"/>
</dbReference>
<sequence>MLVGAQAGAASPVVEYLKLSTDVNDGYASTTVEEKLSNPADSAVKDSFSFLIPEEAFISGFSLTIDGKEYTADVLEKEEASQRFNAAALAGRTAGLLETEEKNLFSYALSFEPGQSIIVKLTYEQALKKTLGEYEFVQFLDSGKSAGYLSVTININSENQLTRLEVPDFPAAKVEYVSANRGQVRYETDSLSASELRVVFDTENPPLNGNMLFYENGSEGYFMHVFSPEEADLGTSAMDKEIIFVLDKSGSMEGYKIEQVKEVFGNIIEDLPPGDYFNIIFFDSTVQSYSGTLMEADLEQKAGALDFVNSLDANGGTNINEALLTALGMFSPESERVPIIVFLTDGEPTEGVVSPYAIRQNIKDANTAQVSIFSIAFGIEDESNYHFLRAMSLENCGTAEWFSPEANAAEEIGSFYETISTPLITDMDFSYGREVSEIVNTGEKNLFAGSDTIVLGKYSPGAGTIRADISANTRTGNRSFSKEFSVIPKAANSFIPRLWAYTTINSLLDRIEVEGENEALVSEVTGLALEFGFVTPYTSLFVELPELANPETIDSVSEEVMEMPAEGEALMDGAMSTPSAGQPKPAASSPYDRNAVYEGAMAEEPVEEAEEAATPGFEVSLALSGLLGIAFCFRKR</sequence>
<dbReference type="Pfam" id="PF00092">
    <property type="entry name" value="VWA"/>
    <property type="match status" value="1"/>
</dbReference>
<evidence type="ECO:0008006" key="6">
    <source>
        <dbReference type="Google" id="ProtNLM"/>
    </source>
</evidence>
<dbReference type="GeneID" id="24832241"/>
<feature type="domain" description="VWFA" evidence="2">
    <location>
        <begin position="241"/>
        <end position="419"/>
    </location>
</feature>
<dbReference type="SMART" id="SM00609">
    <property type="entry name" value="VIT"/>
    <property type="match status" value="1"/>
</dbReference>
<dbReference type="SUPFAM" id="SSF53300">
    <property type="entry name" value="vWA-like"/>
    <property type="match status" value="1"/>
</dbReference>
<dbReference type="Pfam" id="PF08487">
    <property type="entry name" value="VIT"/>
    <property type="match status" value="1"/>
</dbReference>
<proteinExistence type="predicted"/>
<evidence type="ECO:0000313" key="5">
    <source>
        <dbReference type="Proteomes" id="UP000033101"/>
    </source>
</evidence>
<evidence type="ECO:0000259" key="3">
    <source>
        <dbReference type="PROSITE" id="PS51468"/>
    </source>
</evidence>
<dbReference type="STRING" id="1434110.MSHOH_2916"/>
<dbReference type="HOGENOM" id="CLU_396712_0_0_2"/>
<dbReference type="Gene3D" id="3.40.50.410">
    <property type="entry name" value="von Willebrand factor, type A domain"/>
    <property type="match status" value="1"/>
</dbReference>
<gene>
    <name evidence="4" type="ORF">MSHOH_2916</name>
</gene>
<reference evidence="4 5" key="1">
    <citation type="submission" date="2014-07" db="EMBL/GenBank/DDBJ databases">
        <title>Methanogenic archaea and the global carbon cycle.</title>
        <authorList>
            <person name="Henriksen J.R."/>
            <person name="Luke J."/>
            <person name="Reinhart S."/>
            <person name="Benedict M.N."/>
            <person name="Youngblut N.D."/>
            <person name="Metcalf M.E."/>
            <person name="Whitaker R.J."/>
            <person name="Metcalf W.W."/>
        </authorList>
    </citation>
    <scope>NUCLEOTIDE SEQUENCE [LARGE SCALE GENOMIC DNA]</scope>
    <source>
        <strain evidence="4 5">HB-1</strain>
    </source>
</reference>
<dbReference type="PANTHER" id="PTHR10338">
    <property type="entry name" value="INTER-ALPHA-TRYPSIN INHIBITOR HEAVY CHAIN FAMILY MEMBER"/>
    <property type="match status" value="1"/>
</dbReference>
<dbReference type="PATRIC" id="fig|1434110.4.peg.3761"/>
<name>A0A0E3SBX5_9EURY</name>
<dbReference type="KEGG" id="mhor:MSHOH_2916"/>
<evidence type="ECO:0000259" key="2">
    <source>
        <dbReference type="PROSITE" id="PS50234"/>
    </source>
</evidence>
<dbReference type="EMBL" id="CP009516">
    <property type="protein sequence ID" value="AKB79399.1"/>
    <property type="molecule type" value="Genomic_DNA"/>
</dbReference>
<feature type="domain" description="VIT" evidence="3">
    <location>
        <begin position="1"/>
        <end position="125"/>
    </location>
</feature>
<organism evidence="4 5">
    <name type="scientific">Methanosarcina horonobensis HB-1 = JCM 15518</name>
    <dbReference type="NCBI Taxonomy" id="1434110"/>
    <lineage>
        <taxon>Archaea</taxon>
        <taxon>Methanobacteriati</taxon>
        <taxon>Methanobacteriota</taxon>
        <taxon>Stenosarchaea group</taxon>
        <taxon>Methanomicrobia</taxon>
        <taxon>Methanosarcinales</taxon>
        <taxon>Methanosarcinaceae</taxon>
        <taxon>Methanosarcina</taxon>
    </lineage>
</organism>